<reference evidence="7 8" key="1">
    <citation type="journal article" date="2024" name="Front. Microbiol.">
        <title>Novel thermophilic genera Geochorda gen. nov. and Carboxydochorda gen. nov. from the deep terrestrial subsurface reveal the ecophysiological diversity in the class Limnochordia.</title>
        <authorList>
            <person name="Karnachuk O.V."/>
            <person name="Lukina A.P."/>
            <person name="Avakyan M.R."/>
            <person name="Kadnikov V.V."/>
            <person name="Begmatov S."/>
            <person name="Beletsky A.V."/>
            <person name="Vlasova K.G."/>
            <person name="Novikov A.A."/>
            <person name="Shcherbakova V.A."/>
            <person name="Mardanov A.V."/>
            <person name="Ravin N.V."/>
        </authorList>
    </citation>
    <scope>NUCLEOTIDE SEQUENCE [LARGE SCALE GENOMIC DNA]</scope>
    <source>
        <strain evidence="7 8">L945</strain>
    </source>
</reference>
<proteinExistence type="inferred from homology"/>
<evidence type="ECO:0000256" key="1">
    <source>
        <dbReference type="ARBA" id="ARBA00004635"/>
    </source>
</evidence>
<keyword evidence="4" id="KW-0564">Palmitate</keyword>
<dbReference type="PANTHER" id="PTHR30429:SF0">
    <property type="entry name" value="METHIONINE-BINDING LIPOPROTEIN METQ"/>
    <property type="match status" value="1"/>
</dbReference>
<comment type="similarity">
    <text evidence="6">Belongs to the nlpA lipoprotein family.</text>
</comment>
<dbReference type="InterPro" id="IPR004872">
    <property type="entry name" value="Lipoprotein_NlpA"/>
</dbReference>
<evidence type="ECO:0000313" key="8">
    <source>
        <dbReference type="Proteomes" id="UP001332192"/>
    </source>
</evidence>
<evidence type="ECO:0000256" key="4">
    <source>
        <dbReference type="ARBA" id="ARBA00023139"/>
    </source>
</evidence>
<dbReference type="Pfam" id="PF03180">
    <property type="entry name" value="Lipoprotein_9"/>
    <property type="match status" value="1"/>
</dbReference>
<dbReference type="EMBL" id="CP141615">
    <property type="protein sequence ID" value="WRP16664.1"/>
    <property type="molecule type" value="Genomic_DNA"/>
</dbReference>
<accession>A0ABZ1BVF4</accession>
<gene>
    <name evidence="7" type="ORF">U7230_11260</name>
</gene>
<dbReference type="PANTHER" id="PTHR30429">
    <property type="entry name" value="D-METHIONINE-BINDING LIPOPROTEIN METQ"/>
    <property type="match status" value="1"/>
</dbReference>
<dbReference type="PIRSF" id="PIRSF002854">
    <property type="entry name" value="MetQ"/>
    <property type="match status" value="1"/>
</dbReference>
<dbReference type="CDD" id="cd13597">
    <property type="entry name" value="PBP2_lipoprotein_Tp32"/>
    <property type="match status" value="1"/>
</dbReference>
<keyword evidence="3" id="KW-0472">Membrane</keyword>
<dbReference type="SUPFAM" id="SSF53850">
    <property type="entry name" value="Periplasmic binding protein-like II"/>
    <property type="match status" value="1"/>
</dbReference>
<keyword evidence="8" id="KW-1185">Reference proteome</keyword>
<evidence type="ECO:0000256" key="3">
    <source>
        <dbReference type="ARBA" id="ARBA00023136"/>
    </source>
</evidence>
<evidence type="ECO:0000313" key="7">
    <source>
        <dbReference type="EMBL" id="WRP16664.1"/>
    </source>
</evidence>
<keyword evidence="2" id="KW-0732">Signal</keyword>
<name>A0ABZ1BVF4_9FIRM</name>
<comment type="subcellular location">
    <subcellularLocation>
        <location evidence="1">Membrane</location>
        <topology evidence="1">Lipid-anchor</topology>
    </subcellularLocation>
</comment>
<dbReference type="Proteomes" id="UP001332192">
    <property type="component" value="Chromosome"/>
</dbReference>
<dbReference type="RefSeq" id="WP_324715936.1">
    <property type="nucleotide sequence ID" value="NZ_CP141615.1"/>
</dbReference>
<protein>
    <recommendedName>
        <fullName evidence="6">Lipoprotein</fullName>
    </recommendedName>
</protein>
<evidence type="ECO:0000256" key="6">
    <source>
        <dbReference type="PIRNR" id="PIRNR002854"/>
    </source>
</evidence>
<sequence>MRSRLFRVYEASAALAAVLLLAVGLTLATPAATFAGSGGAPKVVRIGATPVPHAEVLQFVKPILAREGIELRIIEFTDYVRPNLALAEGELDANYFQHIPYLETFSRDHGLDLTYIARVHIEPMGLYSRKVKKPSELRQGAVVAIPNDPTNGGRALQLLAEAGLIELKPNLGLSATVLDITANPKKLAIRELEAAQLPRALPDVDAAVINGNYALEAGLAPVRDAIFIEDVKAPHVSPLANVLAVRTKDKDDPVLREVARVLTSDDVRTFLQERYKGAVVPAF</sequence>
<keyword evidence="5 6" id="KW-0449">Lipoprotein</keyword>
<evidence type="ECO:0000256" key="2">
    <source>
        <dbReference type="ARBA" id="ARBA00022729"/>
    </source>
</evidence>
<dbReference type="Gene3D" id="3.40.190.10">
    <property type="entry name" value="Periplasmic binding protein-like II"/>
    <property type="match status" value="2"/>
</dbReference>
<organism evidence="7 8">
    <name type="scientific">Carboxydichorda subterranea</name>
    <dbReference type="NCBI Taxonomy" id="3109565"/>
    <lineage>
        <taxon>Bacteria</taxon>
        <taxon>Bacillati</taxon>
        <taxon>Bacillota</taxon>
        <taxon>Limnochordia</taxon>
        <taxon>Limnochordales</taxon>
        <taxon>Geochordaceae</taxon>
        <taxon>Carboxydichorda</taxon>
    </lineage>
</organism>
<evidence type="ECO:0000256" key="5">
    <source>
        <dbReference type="ARBA" id="ARBA00023288"/>
    </source>
</evidence>